<reference evidence="1 2" key="1">
    <citation type="submission" date="2020-08" db="EMBL/GenBank/DDBJ databases">
        <title>Genomic Encyclopedia of Type Strains, Phase IV (KMG-IV): sequencing the most valuable type-strain genomes for metagenomic binning, comparative biology and taxonomic classification.</title>
        <authorList>
            <person name="Goeker M."/>
        </authorList>
    </citation>
    <scope>NUCLEOTIDE SEQUENCE [LARGE SCALE GENOMIC DNA]</scope>
    <source>
        <strain evidence="1 2">DSM 107085</strain>
    </source>
</reference>
<comment type="caution">
    <text evidence="1">The sequence shown here is derived from an EMBL/GenBank/DDBJ whole genome shotgun (WGS) entry which is preliminary data.</text>
</comment>
<proteinExistence type="predicted"/>
<name>A0A841KMP5_9GAMM</name>
<dbReference type="EMBL" id="JACHET010000001">
    <property type="protein sequence ID" value="MBB6183254.1"/>
    <property type="molecule type" value="Genomic_DNA"/>
</dbReference>
<dbReference type="AlphaFoldDB" id="A0A841KMP5"/>
<sequence length="120" mass="13423">MSSPSRSSFPTLGDLRRTASSFFSATTGPSRRIQRHYETLSPSYLSQPMTPDNVGDFVRRENRAVFQGTTPPTRQDYLAMAATPFRSTFAHFAAQQMVVSRMGHFHDNEYSRSALEGVIG</sequence>
<evidence type="ECO:0000313" key="1">
    <source>
        <dbReference type="EMBL" id="MBB6183254.1"/>
    </source>
</evidence>
<evidence type="ECO:0000313" key="2">
    <source>
        <dbReference type="Proteomes" id="UP000560000"/>
    </source>
</evidence>
<organism evidence="1 2">
    <name type="scientific">Oleiagrimonas soli</name>
    <dbReference type="NCBI Taxonomy" id="1543381"/>
    <lineage>
        <taxon>Bacteria</taxon>
        <taxon>Pseudomonadati</taxon>
        <taxon>Pseudomonadota</taxon>
        <taxon>Gammaproteobacteria</taxon>
        <taxon>Lysobacterales</taxon>
        <taxon>Rhodanobacteraceae</taxon>
        <taxon>Oleiagrimonas</taxon>
    </lineage>
</organism>
<protein>
    <submittedName>
        <fullName evidence="1">Uncharacterized protein</fullName>
    </submittedName>
</protein>
<dbReference type="RefSeq" id="WP_152569290.1">
    <property type="nucleotide sequence ID" value="NZ_JACHET010000001.1"/>
</dbReference>
<accession>A0A841KMP5</accession>
<gene>
    <name evidence="1" type="ORF">HNQ86_000599</name>
</gene>
<dbReference type="OrthoDB" id="9983155at2"/>
<dbReference type="Proteomes" id="UP000560000">
    <property type="component" value="Unassembled WGS sequence"/>
</dbReference>